<evidence type="ECO:0000313" key="3">
    <source>
        <dbReference type="EMBL" id="SMP30623.1"/>
    </source>
</evidence>
<evidence type="ECO:0000256" key="1">
    <source>
        <dbReference type="SAM" id="SignalP"/>
    </source>
</evidence>
<comment type="caution">
    <text evidence="3">The sequence shown here is derived from an EMBL/GenBank/DDBJ whole genome shotgun (WGS) entry which is preliminary data.</text>
</comment>
<proteinExistence type="predicted"/>
<keyword evidence="1" id="KW-0732">Signal</keyword>
<gene>
    <name evidence="3" type="ORF">SAMN06265373_10795</name>
</gene>
<dbReference type="EMBL" id="FXTY01000007">
    <property type="protein sequence ID" value="SMP30623.1"/>
    <property type="molecule type" value="Genomic_DNA"/>
</dbReference>
<dbReference type="Pfam" id="PF07007">
    <property type="entry name" value="LprI"/>
    <property type="match status" value="1"/>
</dbReference>
<feature type="signal peptide" evidence="1">
    <location>
        <begin position="1"/>
        <end position="21"/>
    </location>
</feature>
<reference evidence="3 4" key="1">
    <citation type="submission" date="2017-05" db="EMBL/GenBank/DDBJ databases">
        <authorList>
            <person name="Varghese N."/>
            <person name="Submissions S."/>
        </authorList>
    </citation>
    <scope>NUCLEOTIDE SEQUENCE [LARGE SCALE GENOMIC DNA]</scope>
    <source>
        <strain evidence="3 4">DSM 29734</strain>
    </source>
</reference>
<keyword evidence="4" id="KW-1185">Reference proteome</keyword>
<dbReference type="Gene3D" id="1.20.1270.180">
    <property type="match status" value="1"/>
</dbReference>
<dbReference type="Proteomes" id="UP001157961">
    <property type="component" value="Unassembled WGS sequence"/>
</dbReference>
<accession>A0ABY1PBM3</accession>
<evidence type="ECO:0000313" key="4">
    <source>
        <dbReference type="Proteomes" id="UP001157961"/>
    </source>
</evidence>
<organism evidence="3 4">
    <name type="scientific">Shimia sagamensis</name>
    <dbReference type="NCBI Taxonomy" id="1566352"/>
    <lineage>
        <taxon>Bacteria</taxon>
        <taxon>Pseudomonadati</taxon>
        <taxon>Pseudomonadota</taxon>
        <taxon>Alphaproteobacteria</taxon>
        <taxon>Rhodobacterales</taxon>
        <taxon>Roseobacteraceae</taxon>
    </lineage>
</organism>
<sequence length="162" mass="17324">MKVLGFLLGLTVLSGVPLAQAEGVSVSADLIGSCLSGLEREKDKRICVGLAAQNCAQSGELSACLDAEIAYWEARLTVGFGMALDRAQGKDSDAVSLELETRDQAVALRTAQDSWQAYRRATCAFEQTLWETGAASSPEAQGCHLYLTAEQTFYLEAVALIE</sequence>
<name>A0ABY1PBM3_9RHOB</name>
<feature type="domain" description="Lysozyme inhibitor LprI-like N-terminal" evidence="2">
    <location>
        <begin position="56"/>
        <end position="153"/>
    </location>
</feature>
<protein>
    <recommendedName>
        <fullName evidence="2">Lysozyme inhibitor LprI-like N-terminal domain-containing protein</fullName>
    </recommendedName>
</protein>
<dbReference type="InterPro" id="IPR009739">
    <property type="entry name" value="LprI-like_N"/>
</dbReference>
<feature type="chain" id="PRO_5046131512" description="Lysozyme inhibitor LprI-like N-terminal domain-containing protein" evidence="1">
    <location>
        <begin position="22"/>
        <end position="162"/>
    </location>
</feature>
<evidence type="ECO:0000259" key="2">
    <source>
        <dbReference type="Pfam" id="PF07007"/>
    </source>
</evidence>
<dbReference type="RefSeq" id="WP_283427200.1">
    <property type="nucleotide sequence ID" value="NZ_FXTY01000007.1"/>
</dbReference>